<evidence type="ECO:0000313" key="8">
    <source>
        <dbReference type="EMBL" id="QXO17333.1"/>
    </source>
</evidence>
<dbReference type="KEGG" id="vos:KNV97_18370"/>
<dbReference type="InterPro" id="IPR036909">
    <property type="entry name" value="Cyt_c-like_dom_sf"/>
</dbReference>
<keyword evidence="9" id="KW-1185">Reference proteome</keyword>
<dbReference type="SUPFAM" id="SSF46626">
    <property type="entry name" value="Cytochrome c"/>
    <property type="match status" value="1"/>
</dbReference>
<sequence length="135" mass="13959">MDMSRSVLSVLFAALTFSTASFATSSADADAIAERIKPVGNVYLAGSEPVAAEPTGPRDGASVYGTFCIACHASGVSGAPKIGNAADWAPRIAQGKDVLQQHAINGLNMMPPRGTCMDCSDDEIMAAIEHMIEGL</sequence>
<dbReference type="FunFam" id="1.10.760.10:FF:000029">
    <property type="entry name" value="Cytochrome c5"/>
    <property type="match status" value="1"/>
</dbReference>
<feature type="chain" id="PRO_5037064102" evidence="6">
    <location>
        <begin position="24"/>
        <end position="135"/>
    </location>
</feature>
<evidence type="ECO:0000259" key="7">
    <source>
        <dbReference type="Pfam" id="PF13442"/>
    </source>
</evidence>
<proteinExistence type="predicted"/>
<keyword evidence="2" id="KW-0349">Heme</keyword>
<evidence type="ECO:0000256" key="1">
    <source>
        <dbReference type="ARBA" id="ARBA00022448"/>
    </source>
</evidence>
<keyword evidence="6" id="KW-0732">Signal</keyword>
<dbReference type="Proteomes" id="UP000694232">
    <property type="component" value="Chromosome 1"/>
</dbReference>
<dbReference type="InterPro" id="IPR009056">
    <property type="entry name" value="Cyt_c-like_dom"/>
</dbReference>
<evidence type="ECO:0000313" key="9">
    <source>
        <dbReference type="Proteomes" id="UP000694232"/>
    </source>
</evidence>
<dbReference type="Pfam" id="PF13442">
    <property type="entry name" value="Cytochrome_CBB3"/>
    <property type="match status" value="1"/>
</dbReference>
<dbReference type="InterPro" id="IPR002323">
    <property type="entry name" value="Cyt_CIE"/>
</dbReference>
<keyword evidence="4" id="KW-0249">Electron transport</keyword>
<dbReference type="GO" id="GO:0005506">
    <property type="term" value="F:iron ion binding"/>
    <property type="evidence" value="ECO:0007669"/>
    <property type="project" value="InterPro"/>
</dbReference>
<organism evidence="8 9">
    <name type="scientific">Vibrio ostreae</name>
    <dbReference type="NCBI Taxonomy" id="2841925"/>
    <lineage>
        <taxon>Bacteria</taxon>
        <taxon>Pseudomonadati</taxon>
        <taxon>Pseudomonadota</taxon>
        <taxon>Gammaproteobacteria</taxon>
        <taxon>Vibrionales</taxon>
        <taxon>Vibrionaceae</taxon>
        <taxon>Vibrio</taxon>
    </lineage>
</organism>
<dbReference type="AlphaFoldDB" id="A0A975U924"/>
<dbReference type="PANTHER" id="PTHR40942">
    <property type="match status" value="1"/>
</dbReference>
<protein>
    <submittedName>
        <fullName evidence="8">Cytochrome c5 family protein</fullName>
    </submittedName>
</protein>
<dbReference type="RefSeq" id="WP_136487957.1">
    <property type="nucleotide sequence ID" value="NZ_CP076643.1"/>
</dbReference>
<dbReference type="Gene3D" id="1.10.760.10">
    <property type="entry name" value="Cytochrome c-like domain"/>
    <property type="match status" value="1"/>
</dbReference>
<evidence type="ECO:0000256" key="6">
    <source>
        <dbReference type="SAM" id="SignalP"/>
    </source>
</evidence>
<gene>
    <name evidence="8" type="ORF">KNV97_18370</name>
</gene>
<dbReference type="GO" id="GO:0009055">
    <property type="term" value="F:electron transfer activity"/>
    <property type="evidence" value="ECO:0007669"/>
    <property type="project" value="InterPro"/>
</dbReference>
<feature type="signal peptide" evidence="6">
    <location>
        <begin position="1"/>
        <end position="23"/>
    </location>
</feature>
<dbReference type="PRINTS" id="PR00607">
    <property type="entry name" value="CYTCHROMECIE"/>
</dbReference>
<keyword evidence="5" id="KW-0408">Iron</keyword>
<evidence type="ECO:0000256" key="3">
    <source>
        <dbReference type="ARBA" id="ARBA00022723"/>
    </source>
</evidence>
<feature type="domain" description="Cytochrome c" evidence="7">
    <location>
        <begin position="57"/>
        <end position="131"/>
    </location>
</feature>
<reference evidence="8" key="1">
    <citation type="submission" date="2021-06" db="EMBL/GenBank/DDBJ databases">
        <title>Vibrio nov. sp., novel gut bacterium isolated from Yellow Sea oyster.</title>
        <authorList>
            <person name="Muhammad N."/>
            <person name="Nguyen T.H."/>
            <person name="Lee Y.-J."/>
            <person name="Ko J."/>
            <person name="Kim S.-G."/>
        </authorList>
    </citation>
    <scope>NUCLEOTIDE SEQUENCE</scope>
    <source>
        <strain evidence="8">OG9-811</strain>
    </source>
</reference>
<dbReference type="PANTHER" id="PTHR40942:SF4">
    <property type="entry name" value="CYTOCHROME C5"/>
    <property type="match status" value="1"/>
</dbReference>
<keyword evidence="3" id="KW-0479">Metal-binding</keyword>
<keyword evidence="1" id="KW-0813">Transport</keyword>
<accession>A0A975U924</accession>
<dbReference type="EMBL" id="CP076643">
    <property type="protein sequence ID" value="QXO17333.1"/>
    <property type="molecule type" value="Genomic_DNA"/>
</dbReference>
<dbReference type="GO" id="GO:0020037">
    <property type="term" value="F:heme binding"/>
    <property type="evidence" value="ECO:0007669"/>
    <property type="project" value="InterPro"/>
</dbReference>
<evidence type="ECO:0000256" key="4">
    <source>
        <dbReference type="ARBA" id="ARBA00022982"/>
    </source>
</evidence>
<name>A0A975U924_9VIBR</name>
<evidence type="ECO:0000256" key="2">
    <source>
        <dbReference type="ARBA" id="ARBA00022617"/>
    </source>
</evidence>
<evidence type="ECO:0000256" key="5">
    <source>
        <dbReference type="ARBA" id="ARBA00023004"/>
    </source>
</evidence>